<name>A0A553GWZ5_9PSED</name>
<dbReference type="RefSeq" id="WP_143489142.1">
    <property type="nucleotide sequence ID" value="NZ_VJOY01000010.1"/>
</dbReference>
<comment type="caution">
    <text evidence="2">The sequence shown here is derived from an EMBL/GenBank/DDBJ whole genome shotgun (WGS) entry which is preliminary data.</text>
</comment>
<dbReference type="OrthoDB" id="7023490at2"/>
<protein>
    <submittedName>
        <fullName evidence="2">HDOD domain-containing protein</fullName>
    </submittedName>
</protein>
<keyword evidence="3" id="KW-1185">Reference proteome</keyword>
<feature type="domain" description="HDOD" evidence="1">
    <location>
        <begin position="23"/>
        <end position="214"/>
    </location>
</feature>
<dbReference type="SUPFAM" id="SSF109604">
    <property type="entry name" value="HD-domain/PDEase-like"/>
    <property type="match status" value="1"/>
</dbReference>
<dbReference type="Gene3D" id="1.10.3210.10">
    <property type="entry name" value="Hypothetical protein af1432"/>
    <property type="match status" value="1"/>
</dbReference>
<dbReference type="Pfam" id="PF08668">
    <property type="entry name" value="HDOD"/>
    <property type="match status" value="1"/>
</dbReference>
<evidence type="ECO:0000313" key="2">
    <source>
        <dbReference type="EMBL" id="TRX74016.1"/>
    </source>
</evidence>
<dbReference type="Proteomes" id="UP000315235">
    <property type="component" value="Unassembled WGS sequence"/>
</dbReference>
<gene>
    <name evidence="2" type="ORF">FM069_14825</name>
</gene>
<dbReference type="PROSITE" id="PS51833">
    <property type="entry name" value="HDOD"/>
    <property type="match status" value="1"/>
</dbReference>
<reference evidence="2 3" key="1">
    <citation type="submission" date="2019-07" db="EMBL/GenBank/DDBJ databases">
        <title>Pseudomonas mangiferae sp. nov., isolated from bark of mango tree in Thailand.</title>
        <authorList>
            <person name="Srisuk N."/>
            <person name="Anurat P."/>
        </authorList>
    </citation>
    <scope>NUCLEOTIDE SEQUENCE [LARGE SCALE GENOMIC DNA]</scope>
    <source>
        <strain evidence="2 3">DMKU_BBB3-04</strain>
    </source>
</reference>
<dbReference type="InterPro" id="IPR013976">
    <property type="entry name" value="HDOD"/>
</dbReference>
<evidence type="ECO:0000313" key="3">
    <source>
        <dbReference type="Proteomes" id="UP000315235"/>
    </source>
</evidence>
<accession>A0A553GWZ5</accession>
<dbReference type="EMBL" id="VJOY01000010">
    <property type="protein sequence ID" value="TRX74016.1"/>
    <property type="molecule type" value="Genomic_DNA"/>
</dbReference>
<organism evidence="2 3">
    <name type="scientific">Pseudomonas mangiferae</name>
    <dbReference type="NCBI Taxonomy" id="2593654"/>
    <lineage>
        <taxon>Bacteria</taxon>
        <taxon>Pseudomonadati</taxon>
        <taxon>Pseudomonadota</taxon>
        <taxon>Gammaproteobacteria</taxon>
        <taxon>Pseudomonadales</taxon>
        <taxon>Pseudomonadaceae</taxon>
        <taxon>Pseudomonas</taxon>
    </lineage>
</organism>
<sequence>MPSPKPLPRTLADWTRQLDGVRLPVSTANHERLRHVLGSSSNSLRDIAEAIQGSPSVALELIREANRASSALGSAAESIEGALNRLGLKRSEELLNRLPAVPEEQIPLPLRQIQMISQHAMQQASGLFGARLARLWQEIQCNSLLFLAPLWPLLVLHPQLYPEWERRVLTHGEPERKVELDLLGVPLLSICLALAEQWRLPDWVLQGYRLLNNDRRLLVKALFITRAQGSPLHQQQALDADPGLSRWLTHPANTILLANGIALSSHDNWTCLHSLRWQRLTALYMRLPMGELQQQIHQYAAQSARAHHRPGLWHPATALLWPWEERRFHVAHDTPPAPPSVDALQAWRTQCTLLLKEPSAFANVVQLTASARDAIQACGMRRTLILMLDRSSGRLLAQQAAGLKHTAGLSLDPSQSQILKRLLAQAGQLRLTPANAAQFSAFLPGQLKGLFTGEHLILRSIASHDRVAMLVVTDQDGLPFSEVSLQAFGKTVQCIERALGHFARRGR</sequence>
<evidence type="ECO:0000259" key="1">
    <source>
        <dbReference type="PROSITE" id="PS51833"/>
    </source>
</evidence>
<dbReference type="AlphaFoldDB" id="A0A553GWZ5"/>
<proteinExistence type="predicted"/>